<evidence type="ECO:0000256" key="1">
    <source>
        <dbReference type="SAM" id="MobiDB-lite"/>
    </source>
</evidence>
<organism evidence="2 3">
    <name type="scientific">Forsythia ovata</name>
    <dbReference type="NCBI Taxonomy" id="205694"/>
    <lineage>
        <taxon>Eukaryota</taxon>
        <taxon>Viridiplantae</taxon>
        <taxon>Streptophyta</taxon>
        <taxon>Embryophyta</taxon>
        <taxon>Tracheophyta</taxon>
        <taxon>Spermatophyta</taxon>
        <taxon>Magnoliopsida</taxon>
        <taxon>eudicotyledons</taxon>
        <taxon>Gunneridae</taxon>
        <taxon>Pentapetalae</taxon>
        <taxon>asterids</taxon>
        <taxon>lamiids</taxon>
        <taxon>Lamiales</taxon>
        <taxon>Oleaceae</taxon>
        <taxon>Forsythieae</taxon>
        <taxon>Forsythia</taxon>
    </lineage>
</organism>
<gene>
    <name evidence="2" type="ORF">Fot_40218</name>
</gene>
<proteinExistence type="predicted"/>
<keyword evidence="3" id="KW-1185">Reference proteome</keyword>
<dbReference type="PANTHER" id="PTHR34659">
    <property type="entry name" value="BNAA05G11610D PROTEIN"/>
    <property type="match status" value="1"/>
</dbReference>
<dbReference type="PANTHER" id="PTHR34659:SF1">
    <property type="entry name" value="PROTEIN EGT2"/>
    <property type="match status" value="1"/>
</dbReference>
<sequence length="600" mass="65153">MAYPSSGCAGRSFYSCYGCPNLFVDLPRRVFFGGSKVTFCIRTAGTHYPGASPDTVKYVENQVQIVGLGVKRFYSNVVQDILPPLEDTVKSKEWEITGKQVDMEDFFNSTVGIKGKPDTVHEKQLPMEQGPFDTQRNNNPLMPSKLDHAGQCTTIPAADPCEEAETDLPLEQDGDGIISNNSDKVVVENITRDSMPMIANSSSVNKILLVTSSYSNGDHNNSTLAMVSSQAPSVHEAGLIAFPKEGILNNSFSDDRECGSDISSTGWESELDLPSVEDSNSDEDRSLSVPAAVSVDEVQKDNVTVMDSSTSSADDADCRTSEKVGPLSDNFSTEECFNVSSAVQSPEVVVSIFSCDNEEADDGVISSSCSMYPESSNFSELTFAKLAQKADNIFDPHVDSIDCIYDQSDNHTSSVSSTTAACETRTPDFIPAFSSSVSLLESNDVNTSTTHGSVFVVEPSGSWHENCCDSPQSNLLMSPAEIGNIHELGGGISYPNMASVDLSNKVEHDGSRAIVNGNSVYGNSCKGRSFRYYKNLIKDAFGSHKRLTKEYERLAILYGDIDQELWQHFEPSSLPSTPTASSLFPRSPSHETSKSDWELL</sequence>
<feature type="region of interest" description="Disordered" evidence="1">
    <location>
        <begin position="258"/>
        <end position="287"/>
    </location>
</feature>
<feature type="compositionally biased region" description="Basic and acidic residues" evidence="1">
    <location>
        <begin position="588"/>
        <end position="600"/>
    </location>
</feature>
<dbReference type="InterPro" id="IPR053273">
    <property type="entry name" value="CST_Regulator"/>
</dbReference>
<protein>
    <submittedName>
        <fullName evidence="2">Uncharacterized protein</fullName>
    </submittedName>
</protein>
<dbReference type="Proteomes" id="UP001604277">
    <property type="component" value="Unassembled WGS sequence"/>
</dbReference>
<name>A0ABD1S6T8_9LAMI</name>
<reference evidence="3" key="1">
    <citation type="submission" date="2024-07" db="EMBL/GenBank/DDBJ databases">
        <title>Two chromosome-level genome assemblies of Korean endemic species Abeliophyllum distichum and Forsythia ovata (Oleaceae).</title>
        <authorList>
            <person name="Jang H."/>
        </authorList>
    </citation>
    <scope>NUCLEOTIDE SEQUENCE [LARGE SCALE GENOMIC DNA]</scope>
</reference>
<comment type="caution">
    <text evidence="2">The sequence shown here is derived from an EMBL/GenBank/DDBJ whole genome shotgun (WGS) entry which is preliminary data.</text>
</comment>
<dbReference type="EMBL" id="JBFOLJ010000011">
    <property type="protein sequence ID" value="KAL2496461.1"/>
    <property type="molecule type" value="Genomic_DNA"/>
</dbReference>
<dbReference type="AlphaFoldDB" id="A0ABD1S6T8"/>
<evidence type="ECO:0000313" key="2">
    <source>
        <dbReference type="EMBL" id="KAL2496461.1"/>
    </source>
</evidence>
<accession>A0ABD1S6T8</accession>
<evidence type="ECO:0000313" key="3">
    <source>
        <dbReference type="Proteomes" id="UP001604277"/>
    </source>
</evidence>
<feature type="region of interest" description="Disordered" evidence="1">
    <location>
        <begin position="577"/>
        <end position="600"/>
    </location>
</feature>